<feature type="transmembrane region" description="Helical" evidence="1">
    <location>
        <begin position="336"/>
        <end position="366"/>
    </location>
</feature>
<reference evidence="2" key="2">
    <citation type="submission" date="2020-02" db="EMBL/GenBank/DDBJ databases">
        <title>Identification and distribution of gene clusters putatively required for synthesis of sphingolipid metabolism inhibitors in phylogenetically diverse species of the filamentous fungus Fusarium.</title>
        <authorList>
            <person name="Kim H.-S."/>
            <person name="Busman M."/>
            <person name="Brown D.W."/>
            <person name="Divon H."/>
            <person name="Uhlig S."/>
            <person name="Proctor R.H."/>
        </authorList>
    </citation>
    <scope>NUCLEOTIDE SEQUENCE</scope>
    <source>
        <strain evidence="2">NRRL 25174</strain>
    </source>
</reference>
<dbReference type="AlphaFoldDB" id="A0A9P5DYL6"/>
<protein>
    <submittedName>
        <fullName evidence="2">Uncharacterized protein</fullName>
    </submittedName>
</protein>
<dbReference type="OrthoDB" id="5069170at2759"/>
<name>A0A9P5DYL6_9HYPO</name>
<keyword evidence="1" id="KW-0812">Transmembrane</keyword>
<evidence type="ECO:0000256" key="1">
    <source>
        <dbReference type="SAM" id="Phobius"/>
    </source>
</evidence>
<dbReference type="EMBL" id="PVQB02000244">
    <property type="protein sequence ID" value="KAF4340255.1"/>
    <property type="molecule type" value="Genomic_DNA"/>
</dbReference>
<accession>A0A9P5DYL6</accession>
<organism evidence="2 3">
    <name type="scientific">Fusarium beomiforme</name>
    <dbReference type="NCBI Taxonomy" id="44412"/>
    <lineage>
        <taxon>Eukaryota</taxon>
        <taxon>Fungi</taxon>
        <taxon>Dikarya</taxon>
        <taxon>Ascomycota</taxon>
        <taxon>Pezizomycotina</taxon>
        <taxon>Sordariomycetes</taxon>
        <taxon>Hypocreomycetidae</taxon>
        <taxon>Hypocreales</taxon>
        <taxon>Nectriaceae</taxon>
        <taxon>Fusarium</taxon>
        <taxon>Fusarium burgessii species complex</taxon>
    </lineage>
</organism>
<keyword evidence="1" id="KW-1133">Transmembrane helix</keyword>
<proteinExistence type="predicted"/>
<keyword evidence="1" id="KW-0472">Membrane</keyword>
<comment type="caution">
    <text evidence="2">The sequence shown here is derived from an EMBL/GenBank/DDBJ whole genome shotgun (WGS) entry which is preliminary data.</text>
</comment>
<evidence type="ECO:0000313" key="2">
    <source>
        <dbReference type="EMBL" id="KAF4340255.1"/>
    </source>
</evidence>
<sequence length="376" mass="42567">MQQPTAVERAQIIQTVFDENQAAHANTPKFDAYFRLYCSVVCPSSIGNAVLELNTPVLRNHSDVLKCLRILVHNPNISFNDFISTVTESGSTEVTLTEKKYIVRVTTHVLLGINCTIQDYGSNANAGSEFQQANWRNDTTFHAFIETVLGLAGSAVETPEPEQKSRDIVLHKKALKAWKLHQRYGIEIKATDNLLEHLLLDTRTMTLKVFHQVSFLRAHLEKTRHEPLNLGLEECLKRGTLPPKLLLETLLTFHDVLFPIASVNDTKSLHTLKAMIKKQGFDPEGRWIEFVRDIPPDMSYTYWGHRLAKLHDFVKRPPPANAIVAWFERHTSERNALTVAIIGVFLSVIFGFLSFLVGLLQLILAWKVYNNPPVAP</sequence>
<evidence type="ECO:0000313" key="3">
    <source>
        <dbReference type="Proteomes" id="UP000730481"/>
    </source>
</evidence>
<gene>
    <name evidence="2" type="ORF">FBEOM_5830</name>
</gene>
<keyword evidence="3" id="KW-1185">Reference proteome</keyword>
<dbReference type="Proteomes" id="UP000730481">
    <property type="component" value="Unassembled WGS sequence"/>
</dbReference>
<reference evidence="2" key="1">
    <citation type="journal article" date="2017" name="Mycologia">
        <title>Fusarium algeriense, sp. nov., a novel toxigenic crown rot pathogen of durum wheat from Algeria is nested in the Fusarium burgessii species complex.</title>
        <authorList>
            <person name="Laraba I."/>
            <person name="Keddad A."/>
            <person name="Boureghda H."/>
            <person name="Abdallah N."/>
            <person name="Vaughan M.M."/>
            <person name="Proctor R.H."/>
            <person name="Busman M."/>
            <person name="O'Donnell K."/>
        </authorList>
    </citation>
    <scope>NUCLEOTIDE SEQUENCE</scope>
    <source>
        <strain evidence="2">NRRL 25174</strain>
    </source>
</reference>